<sequence>MHKYPNVQTTTGPTAMQDSSSTDSSTSHGDISTSNSSPISHPRVCSATYLRRACPLCFGGLNMDAGNTSVDLIMCLDANFQLKRNQDRDQRQEYKGQAGSLDPEVTSPWTIFLSESQIWVWEERVEAICPSRPKSGDK</sequence>
<organism evidence="2 3">
    <name type="scientific">Hydnum rufescens UP504</name>
    <dbReference type="NCBI Taxonomy" id="1448309"/>
    <lineage>
        <taxon>Eukaryota</taxon>
        <taxon>Fungi</taxon>
        <taxon>Dikarya</taxon>
        <taxon>Basidiomycota</taxon>
        <taxon>Agaricomycotina</taxon>
        <taxon>Agaricomycetes</taxon>
        <taxon>Cantharellales</taxon>
        <taxon>Hydnaceae</taxon>
        <taxon>Hydnum</taxon>
    </lineage>
</organism>
<dbReference type="OrthoDB" id="2666777at2759"/>
<evidence type="ECO:0000256" key="1">
    <source>
        <dbReference type="SAM" id="MobiDB-lite"/>
    </source>
</evidence>
<evidence type="ECO:0000313" key="3">
    <source>
        <dbReference type="Proteomes" id="UP000886523"/>
    </source>
</evidence>
<evidence type="ECO:0000313" key="2">
    <source>
        <dbReference type="EMBL" id="KAF9518568.1"/>
    </source>
</evidence>
<keyword evidence="3" id="KW-1185">Reference proteome</keyword>
<dbReference type="Proteomes" id="UP000886523">
    <property type="component" value="Unassembled WGS sequence"/>
</dbReference>
<reference evidence="2" key="1">
    <citation type="journal article" date="2020" name="Nat. Commun.">
        <title>Large-scale genome sequencing of mycorrhizal fungi provides insights into the early evolution of symbiotic traits.</title>
        <authorList>
            <person name="Miyauchi S."/>
            <person name="Kiss E."/>
            <person name="Kuo A."/>
            <person name="Drula E."/>
            <person name="Kohler A."/>
            <person name="Sanchez-Garcia M."/>
            <person name="Morin E."/>
            <person name="Andreopoulos B."/>
            <person name="Barry K.W."/>
            <person name="Bonito G."/>
            <person name="Buee M."/>
            <person name="Carver A."/>
            <person name="Chen C."/>
            <person name="Cichocki N."/>
            <person name="Clum A."/>
            <person name="Culley D."/>
            <person name="Crous P.W."/>
            <person name="Fauchery L."/>
            <person name="Girlanda M."/>
            <person name="Hayes R.D."/>
            <person name="Keri Z."/>
            <person name="LaButti K."/>
            <person name="Lipzen A."/>
            <person name="Lombard V."/>
            <person name="Magnuson J."/>
            <person name="Maillard F."/>
            <person name="Murat C."/>
            <person name="Nolan M."/>
            <person name="Ohm R.A."/>
            <person name="Pangilinan J."/>
            <person name="Pereira M.F."/>
            <person name="Perotto S."/>
            <person name="Peter M."/>
            <person name="Pfister S."/>
            <person name="Riley R."/>
            <person name="Sitrit Y."/>
            <person name="Stielow J.B."/>
            <person name="Szollosi G."/>
            <person name="Zifcakova L."/>
            <person name="Stursova M."/>
            <person name="Spatafora J.W."/>
            <person name="Tedersoo L."/>
            <person name="Vaario L.M."/>
            <person name="Yamada A."/>
            <person name="Yan M."/>
            <person name="Wang P."/>
            <person name="Xu J."/>
            <person name="Bruns T."/>
            <person name="Baldrian P."/>
            <person name="Vilgalys R."/>
            <person name="Dunand C."/>
            <person name="Henrissat B."/>
            <person name="Grigoriev I.V."/>
            <person name="Hibbett D."/>
            <person name="Nagy L.G."/>
            <person name="Martin F.M."/>
        </authorList>
    </citation>
    <scope>NUCLEOTIDE SEQUENCE</scope>
    <source>
        <strain evidence="2">UP504</strain>
    </source>
</reference>
<comment type="caution">
    <text evidence="2">The sequence shown here is derived from an EMBL/GenBank/DDBJ whole genome shotgun (WGS) entry which is preliminary data.</text>
</comment>
<accession>A0A9P6B6D7</accession>
<dbReference type="AlphaFoldDB" id="A0A9P6B6D7"/>
<proteinExistence type="predicted"/>
<protein>
    <submittedName>
        <fullName evidence="2">Uncharacterized protein</fullName>
    </submittedName>
</protein>
<feature type="compositionally biased region" description="Polar residues" evidence="1">
    <location>
        <begin position="1"/>
        <end position="17"/>
    </location>
</feature>
<dbReference type="EMBL" id="MU128924">
    <property type="protein sequence ID" value="KAF9518568.1"/>
    <property type="molecule type" value="Genomic_DNA"/>
</dbReference>
<feature type="compositionally biased region" description="Low complexity" evidence="1">
    <location>
        <begin position="18"/>
        <end position="37"/>
    </location>
</feature>
<name>A0A9P6B6D7_9AGAM</name>
<feature type="region of interest" description="Disordered" evidence="1">
    <location>
        <begin position="1"/>
        <end position="41"/>
    </location>
</feature>
<gene>
    <name evidence="2" type="ORF">BS47DRAFT_1358850</name>
</gene>